<evidence type="ECO:0000313" key="5">
    <source>
        <dbReference type="Proteomes" id="UP001148125"/>
    </source>
</evidence>
<name>A0ABT5VMA8_9BACI</name>
<keyword evidence="1" id="KW-0479">Metal-binding</keyword>
<dbReference type="SUPFAM" id="SSF51197">
    <property type="entry name" value="Clavaminate synthase-like"/>
    <property type="match status" value="1"/>
</dbReference>
<keyword evidence="5" id="KW-1185">Reference proteome</keyword>
<protein>
    <submittedName>
        <fullName evidence="4">Glutarate dioxygenase GlaH</fullName>
        <ecNumber evidence="4">1.14.11.64</ecNumber>
    </submittedName>
</protein>
<dbReference type="RefSeq" id="WP_275120003.1">
    <property type="nucleotide sequence ID" value="NZ_JAOTPO010000015.1"/>
</dbReference>
<dbReference type="NCBIfam" id="NF002814">
    <property type="entry name" value="PRK02963.1"/>
    <property type="match status" value="1"/>
</dbReference>
<accession>A0ABT5VMA8</accession>
<keyword evidence="2 4" id="KW-0560">Oxidoreductase</keyword>
<evidence type="ECO:0000256" key="3">
    <source>
        <dbReference type="ARBA" id="ARBA00023004"/>
    </source>
</evidence>
<keyword evidence="3" id="KW-0408">Iron</keyword>
<dbReference type="InterPro" id="IPR015038">
    <property type="entry name" value="GlaH"/>
</dbReference>
<dbReference type="Proteomes" id="UP001148125">
    <property type="component" value="Unassembled WGS sequence"/>
</dbReference>
<evidence type="ECO:0000256" key="2">
    <source>
        <dbReference type="ARBA" id="ARBA00023002"/>
    </source>
</evidence>
<dbReference type="EC" id="1.14.11.64" evidence="4"/>
<gene>
    <name evidence="4" type="primary">glaH</name>
    <name evidence="4" type="ORF">N7Z68_18775</name>
</gene>
<dbReference type="GO" id="GO:0106343">
    <property type="term" value="F:glutarate dioxygenase activity"/>
    <property type="evidence" value="ECO:0007669"/>
    <property type="project" value="UniProtKB-EC"/>
</dbReference>
<sequence length="311" mass="36191">MKTVEQTQLINHIQSNQNFKVEVNPQHKRLLLVTINEEILDIFYTEVEKIDLQRLKYVEFERYYLANKLDELIGNNFASVLTGILKDRYFGGFSLNGNSELSNKTNFIKLSTAITHCVGKPMFDAMTGNYYAEFAVKHTDDSDTYLRSAYKSLHLHSDGAYEADIVEWLLMMKLDEQNAEAGNSKLLHIDDWKDQKIFSENPLGLENVKRQGAKSKNVEAPQYRPTFFEHNGSTCICYAEQNIKPKNMEQAMYFKEMFNSLEESEACVSFHIPIGELVVLNNLFWLHGREPFKKHENLNRVLLRQRGRFVR</sequence>
<proteinExistence type="predicted"/>
<dbReference type="EMBL" id="JAOTPO010000015">
    <property type="protein sequence ID" value="MDE5415409.1"/>
    <property type="molecule type" value="Genomic_DNA"/>
</dbReference>
<keyword evidence="4" id="KW-0223">Dioxygenase</keyword>
<organism evidence="4 5">
    <name type="scientific">Alkalihalobacterium chitinilyticum</name>
    <dbReference type="NCBI Taxonomy" id="2980103"/>
    <lineage>
        <taxon>Bacteria</taxon>
        <taxon>Bacillati</taxon>
        <taxon>Bacillota</taxon>
        <taxon>Bacilli</taxon>
        <taxon>Bacillales</taxon>
        <taxon>Bacillaceae</taxon>
        <taxon>Alkalihalobacterium</taxon>
    </lineage>
</organism>
<reference evidence="4" key="1">
    <citation type="submission" date="2024-05" db="EMBL/GenBank/DDBJ databases">
        <title>Alkalihalobacillus sp. strain MEB203 novel alkaliphilic bacterium from Lonar Lake, India.</title>
        <authorList>
            <person name="Joshi A."/>
            <person name="Thite S."/>
            <person name="Mengade P."/>
        </authorList>
    </citation>
    <scope>NUCLEOTIDE SEQUENCE</scope>
    <source>
        <strain evidence="4">MEB 203</strain>
    </source>
</reference>
<evidence type="ECO:0000256" key="1">
    <source>
        <dbReference type="ARBA" id="ARBA00022723"/>
    </source>
</evidence>
<dbReference type="Gene3D" id="3.60.130.10">
    <property type="entry name" value="Clavaminate synthase-like"/>
    <property type="match status" value="1"/>
</dbReference>
<dbReference type="InterPro" id="IPR042098">
    <property type="entry name" value="TauD-like_sf"/>
</dbReference>
<comment type="caution">
    <text evidence="4">The sequence shown here is derived from an EMBL/GenBank/DDBJ whole genome shotgun (WGS) entry which is preliminary data.</text>
</comment>
<evidence type="ECO:0000313" key="4">
    <source>
        <dbReference type="EMBL" id="MDE5415409.1"/>
    </source>
</evidence>
<dbReference type="Pfam" id="PF08943">
    <property type="entry name" value="CsiD"/>
    <property type="match status" value="1"/>
</dbReference>